<dbReference type="Pfam" id="PF00575">
    <property type="entry name" value="S1"/>
    <property type="match status" value="3"/>
</dbReference>
<protein>
    <submittedName>
        <fullName evidence="4">S1 RNA-binding domain-containing protein</fullName>
    </submittedName>
</protein>
<dbReference type="OrthoDB" id="286090at2"/>
<name>A0A5S4GFT8_9ACTN</name>
<dbReference type="EMBL" id="VCKX01000079">
    <property type="protein sequence ID" value="TMR31739.1"/>
    <property type="molecule type" value="Genomic_DNA"/>
</dbReference>
<dbReference type="GO" id="GO:0003735">
    <property type="term" value="F:structural constituent of ribosome"/>
    <property type="evidence" value="ECO:0007669"/>
    <property type="project" value="TreeGrafter"/>
</dbReference>
<dbReference type="PANTHER" id="PTHR10724:SF10">
    <property type="entry name" value="S1 RNA-BINDING DOMAIN-CONTAINING PROTEIN 1"/>
    <property type="match status" value="1"/>
</dbReference>
<evidence type="ECO:0000313" key="5">
    <source>
        <dbReference type="Proteomes" id="UP000306628"/>
    </source>
</evidence>
<feature type="domain" description="S1 motif" evidence="3">
    <location>
        <begin position="190"/>
        <end position="258"/>
    </location>
</feature>
<evidence type="ECO:0000313" key="4">
    <source>
        <dbReference type="EMBL" id="TMR31739.1"/>
    </source>
</evidence>
<evidence type="ECO:0000259" key="3">
    <source>
        <dbReference type="PROSITE" id="PS50126"/>
    </source>
</evidence>
<dbReference type="PANTHER" id="PTHR10724">
    <property type="entry name" value="30S RIBOSOMAL PROTEIN S1"/>
    <property type="match status" value="1"/>
</dbReference>
<dbReference type="GO" id="GO:0003729">
    <property type="term" value="F:mRNA binding"/>
    <property type="evidence" value="ECO:0007669"/>
    <property type="project" value="TreeGrafter"/>
</dbReference>
<dbReference type="PROSITE" id="PS50126">
    <property type="entry name" value="S1"/>
    <property type="match status" value="3"/>
</dbReference>
<feature type="region of interest" description="Disordered" evidence="2">
    <location>
        <begin position="435"/>
        <end position="455"/>
    </location>
</feature>
<comment type="function">
    <text evidence="1">Binds mRNA; thus facilitating recognition of the initiation point. It is needed to translate mRNA with a short Shine-Dalgarno (SD) purine-rich sequence.</text>
</comment>
<organism evidence="4 5">
    <name type="scientific">Nonomuraea zeae</name>
    <dbReference type="NCBI Taxonomy" id="1642303"/>
    <lineage>
        <taxon>Bacteria</taxon>
        <taxon>Bacillati</taxon>
        <taxon>Actinomycetota</taxon>
        <taxon>Actinomycetes</taxon>
        <taxon>Streptosporangiales</taxon>
        <taxon>Streptosporangiaceae</taxon>
        <taxon>Nonomuraea</taxon>
    </lineage>
</organism>
<dbReference type="InterPro" id="IPR003029">
    <property type="entry name" value="S1_domain"/>
</dbReference>
<dbReference type="SMART" id="SM00316">
    <property type="entry name" value="S1"/>
    <property type="match status" value="3"/>
</dbReference>
<comment type="caution">
    <text evidence="4">The sequence shown here is derived from an EMBL/GenBank/DDBJ whole genome shotgun (WGS) entry which is preliminary data.</text>
</comment>
<sequence length="455" mass="50074">MVTVAEVADPEDLSHLHEVARRVARLPAAERLRYVRADRWIGYTPASQALAELEELFAWPERQRMPNLLLIGATNNGKSMIIEKFRRSHPVVSHVDREEVPVLVVQMPSDPQVARFYTAVQAALDTAGLNHPGRFTVPIIFRRCESCGQLNIVKDDHYVCAMCDEPLPASWNADASGPPAPRPENGTAVGDTVSGTVVADERPFGPRIQLDGHASKPAHIRDFPWQGKRSDAVRVGQHVAAEVVSVDNAAGRIWLSLAATEHPELWQYLKGLRGGDVLTGTVAEIQNFGVFIALDHGPPHPSYPGVGFVTVPELTWEHFDEVTDVVHVGQRVQGEVLQFDTTNGEARLSLRAQRPDPFQIFADNAAVGQHLTGTITKVIPFGVFVEVSHGVHGLIHKDDLADVQVDTPEQAVQLGENVQVTVIGLDRDRRRLHLSRISGHEPRPAATEQPVQDDR</sequence>
<dbReference type="SUPFAM" id="SSF50249">
    <property type="entry name" value="Nucleic acid-binding proteins"/>
    <property type="match status" value="3"/>
</dbReference>
<dbReference type="Proteomes" id="UP000306628">
    <property type="component" value="Unassembled WGS sequence"/>
</dbReference>
<gene>
    <name evidence="4" type="ORF">ETD85_24940</name>
</gene>
<keyword evidence="5" id="KW-1185">Reference proteome</keyword>
<dbReference type="Pfam" id="PF05621">
    <property type="entry name" value="TniB"/>
    <property type="match status" value="1"/>
</dbReference>
<feature type="domain" description="S1 motif" evidence="3">
    <location>
        <begin position="368"/>
        <end position="437"/>
    </location>
</feature>
<evidence type="ECO:0000256" key="1">
    <source>
        <dbReference type="ARBA" id="ARBA00025604"/>
    </source>
</evidence>
<proteinExistence type="predicted"/>
<reference evidence="4 5" key="1">
    <citation type="submission" date="2019-05" db="EMBL/GenBank/DDBJ databases">
        <title>Draft genome sequence of Nonomuraea zeae DSM 100528.</title>
        <authorList>
            <person name="Saricaoglu S."/>
            <person name="Isik K."/>
        </authorList>
    </citation>
    <scope>NUCLEOTIDE SEQUENCE [LARGE SCALE GENOMIC DNA]</scope>
    <source>
        <strain evidence="4 5">DSM 100528</strain>
    </source>
</reference>
<dbReference type="FunFam" id="2.40.50.140:FF:000103">
    <property type="entry name" value="protein RRP5 homolog"/>
    <property type="match status" value="1"/>
</dbReference>
<dbReference type="GO" id="GO:0006412">
    <property type="term" value="P:translation"/>
    <property type="evidence" value="ECO:0007669"/>
    <property type="project" value="TreeGrafter"/>
</dbReference>
<feature type="domain" description="S1 motif" evidence="3">
    <location>
        <begin position="275"/>
        <end position="351"/>
    </location>
</feature>
<accession>A0A5S4GFT8</accession>
<dbReference type="InterPro" id="IPR008868">
    <property type="entry name" value="TniB"/>
</dbReference>
<dbReference type="InterPro" id="IPR050437">
    <property type="entry name" value="Ribos_protein_bS1-like"/>
</dbReference>
<dbReference type="AlphaFoldDB" id="A0A5S4GFT8"/>
<dbReference type="InterPro" id="IPR012340">
    <property type="entry name" value="NA-bd_OB-fold"/>
</dbReference>
<evidence type="ECO:0000256" key="2">
    <source>
        <dbReference type="SAM" id="MobiDB-lite"/>
    </source>
</evidence>
<dbReference type="Gene3D" id="2.40.50.140">
    <property type="entry name" value="Nucleic acid-binding proteins"/>
    <property type="match status" value="3"/>
</dbReference>